<dbReference type="STRING" id="1236976.JCM16418_3804"/>
<feature type="domain" description="Copper amine oxidase-like N-terminal" evidence="1">
    <location>
        <begin position="1"/>
        <end position="78"/>
    </location>
</feature>
<evidence type="ECO:0000313" key="3">
    <source>
        <dbReference type="Proteomes" id="UP000019364"/>
    </source>
</evidence>
<accession>W7YYE3</accession>
<gene>
    <name evidence="2" type="ORF">JCM16418_3804</name>
</gene>
<dbReference type="Gene3D" id="3.30.457.10">
    <property type="entry name" value="Copper amine oxidase-like, N-terminal domain"/>
    <property type="match status" value="1"/>
</dbReference>
<evidence type="ECO:0000259" key="1">
    <source>
        <dbReference type="Pfam" id="PF07833"/>
    </source>
</evidence>
<name>W7YYE3_9BACL</name>
<comment type="caution">
    <text evidence="2">The sequence shown here is derived from an EMBL/GenBank/DDBJ whole genome shotgun (WGS) entry which is preliminary data.</text>
</comment>
<dbReference type="EMBL" id="BAVZ01000013">
    <property type="protein sequence ID" value="GAF09651.1"/>
    <property type="molecule type" value="Genomic_DNA"/>
</dbReference>
<organism evidence="2 3">
    <name type="scientific">Paenibacillus pini JCM 16418</name>
    <dbReference type="NCBI Taxonomy" id="1236976"/>
    <lineage>
        <taxon>Bacteria</taxon>
        <taxon>Bacillati</taxon>
        <taxon>Bacillota</taxon>
        <taxon>Bacilli</taxon>
        <taxon>Bacillales</taxon>
        <taxon>Paenibacillaceae</taxon>
        <taxon>Paenibacillus</taxon>
    </lineage>
</organism>
<proteinExistence type="predicted"/>
<dbReference type="OrthoDB" id="9809781at2"/>
<reference evidence="2 3" key="1">
    <citation type="journal article" date="2014" name="Genome Announc.">
        <title>Draft Genome Sequence of Paenibacillus pini JCM 16418T, Isolated from the Rhizosphere of Pine Tree.</title>
        <authorList>
            <person name="Yuki M."/>
            <person name="Oshima K."/>
            <person name="Suda W."/>
            <person name="Oshida Y."/>
            <person name="Kitamura K."/>
            <person name="Iida Y."/>
            <person name="Hattori M."/>
            <person name="Ohkuma M."/>
        </authorList>
    </citation>
    <scope>NUCLEOTIDE SEQUENCE [LARGE SCALE GENOMIC DNA]</scope>
    <source>
        <strain evidence="2 3">JCM 16418</strain>
    </source>
</reference>
<dbReference type="AlphaFoldDB" id="W7YYE3"/>
<dbReference type="SUPFAM" id="SSF55383">
    <property type="entry name" value="Copper amine oxidase, domain N"/>
    <property type="match status" value="1"/>
</dbReference>
<dbReference type="Pfam" id="PF07833">
    <property type="entry name" value="Cu_amine_oxidN1"/>
    <property type="match status" value="1"/>
</dbReference>
<dbReference type="InterPro" id="IPR036582">
    <property type="entry name" value="Mao_N_sf"/>
</dbReference>
<dbReference type="InterPro" id="IPR012854">
    <property type="entry name" value="Cu_amine_oxidase-like_N"/>
</dbReference>
<dbReference type="Proteomes" id="UP000019364">
    <property type="component" value="Unassembled WGS sequence"/>
</dbReference>
<evidence type="ECO:0000313" key="2">
    <source>
        <dbReference type="EMBL" id="GAF09651.1"/>
    </source>
</evidence>
<sequence length="96" mass="10759">MVPLRMVIERLGGSIRWDQQARSATFSFDAATSLKIDVDQGILVSTKRSGETTTVTVPVQMINDSVWVPLRDIFEKAGHDRMLATTDLKERRVKVA</sequence>
<keyword evidence="3" id="KW-1185">Reference proteome</keyword>
<protein>
    <recommendedName>
        <fullName evidence="1">Copper amine oxidase-like N-terminal domain-containing protein</fullName>
    </recommendedName>
</protein>